<dbReference type="InterPro" id="IPR015947">
    <property type="entry name" value="PUA-like_sf"/>
</dbReference>
<keyword evidence="7 12" id="KW-0489">Methyltransferase</keyword>
<comment type="subcellular location">
    <subcellularLocation>
        <location evidence="1 12">Cytoplasm</location>
    </subcellularLocation>
</comment>
<evidence type="ECO:0000313" key="16">
    <source>
        <dbReference type="Proteomes" id="UP000823913"/>
    </source>
</evidence>
<feature type="domain" description="Ribosomal RNA small subunit methyltransferase E methyltransferase" evidence="13">
    <location>
        <begin position="78"/>
        <end position="236"/>
    </location>
</feature>
<dbReference type="Pfam" id="PF20260">
    <property type="entry name" value="PUA_4"/>
    <property type="match status" value="1"/>
</dbReference>
<evidence type="ECO:0000256" key="10">
    <source>
        <dbReference type="ARBA" id="ARBA00025699"/>
    </source>
</evidence>
<evidence type="ECO:0000313" key="15">
    <source>
        <dbReference type="EMBL" id="HIR67420.1"/>
    </source>
</evidence>
<dbReference type="InterPro" id="IPR046887">
    <property type="entry name" value="RsmE_PUA-like"/>
</dbReference>
<dbReference type="EMBL" id="DVHK01000109">
    <property type="protein sequence ID" value="HIR67420.1"/>
    <property type="molecule type" value="Genomic_DNA"/>
</dbReference>
<dbReference type="GO" id="GO:0070475">
    <property type="term" value="P:rRNA base methylation"/>
    <property type="evidence" value="ECO:0007669"/>
    <property type="project" value="TreeGrafter"/>
</dbReference>
<evidence type="ECO:0000256" key="3">
    <source>
        <dbReference type="ARBA" id="ARBA00012328"/>
    </source>
</evidence>
<evidence type="ECO:0000256" key="2">
    <source>
        <dbReference type="ARBA" id="ARBA00005528"/>
    </source>
</evidence>
<evidence type="ECO:0000256" key="1">
    <source>
        <dbReference type="ARBA" id="ARBA00004496"/>
    </source>
</evidence>
<evidence type="ECO:0000256" key="5">
    <source>
        <dbReference type="ARBA" id="ARBA00022490"/>
    </source>
</evidence>
<keyword evidence="5 12" id="KW-0963">Cytoplasm</keyword>
<dbReference type="PANTHER" id="PTHR30027">
    <property type="entry name" value="RIBOSOMAL RNA SMALL SUBUNIT METHYLTRANSFERASE E"/>
    <property type="match status" value="1"/>
</dbReference>
<comment type="catalytic activity">
    <reaction evidence="11 12">
        <text>uridine(1498) in 16S rRNA + S-adenosyl-L-methionine = N(3)-methyluridine(1498) in 16S rRNA + S-adenosyl-L-homocysteine + H(+)</text>
        <dbReference type="Rhea" id="RHEA:42920"/>
        <dbReference type="Rhea" id="RHEA-COMP:10283"/>
        <dbReference type="Rhea" id="RHEA-COMP:10284"/>
        <dbReference type="ChEBI" id="CHEBI:15378"/>
        <dbReference type="ChEBI" id="CHEBI:57856"/>
        <dbReference type="ChEBI" id="CHEBI:59789"/>
        <dbReference type="ChEBI" id="CHEBI:65315"/>
        <dbReference type="ChEBI" id="CHEBI:74502"/>
        <dbReference type="EC" id="2.1.1.193"/>
    </reaction>
</comment>
<keyword evidence="9 12" id="KW-0949">S-adenosyl-L-methionine</keyword>
<dbReference type="SUPFAM" id="SSF88697">
    <property type="entry name" value="PUA domain-like"/>
    <property type="match status" value="1"/>
</dbReference>
<dbReference type="InterPro" id="IPR046886">
    <property type="entry name" value="RsmE_MTase_dom"/>
</dbReference>
<organism evidence="15 16">
    <name type="scientific">Candidatus Coproplasma avicola</name>
    <dbReference type="NCBI Taxonomy" id="2840744"/>
    <lineage>
        <taxon>Bacteria</taxon>
        <taxon>Bacillati</taxon>
        <taxon>Bacillota</taxon>
        <taxon>Clostridia</taxon>
        <taxon>Eubacteriales</taxon>
        <taxon>Candidatus Coproplasma</taxon>
    </lineage>
</organism>
<evidence type="ECO:0000256" key="7">
    <source>
        <dbReference type="ARBA" id="ARBA00022603"/>
    </source>
</evidence>
<keyword evidence="8 12" id="KW-0808">Transferase</keyword>
<comment type="caution">
    <text evidence="15">The sequence shown here is derived from an EMBL/GenBank/DDBJ whole genome shotgun (WGS) entry which is preliminary data.</text>
</comment>
<comment type="function">
    <text evidence="10 12">Specifically methylates the N3 position of the uracil ring of uridine 1498 (m3U1498) in 16S rRNA. Acts on the fully assembled 30S ribosomal subunit.</text>
</comment>
<dbReference type="PANTHER" id="PTHR30027:SF3">
    <property type="entry name" value="16S RRNA (URACIL(1498)-N(3))-METHYLTRANSFERASE"/>
    <property type="match status" value="1"/>
</dbReference>
<dbReference type="GO" id="GO:0070042">
    <property type="term" value="F:rRNA (uridine-N3-)-methyltransferase activity"/>
    <property type="evidence" value="ECO:0007669"/>
    <property type="project" value="TreeGrafter"/>
</dbReference>
<dbReference type="CDD" id="cd18084">
    <property type="entry name" value="RsmE-like"/>
    <property type="match status" value="1"/>
</dbReference>
<protein>
    <recommendedName>
        <fullName evidence="4 12">Ribosomal RNA small subunit methyltransferase E</fullName>
        <ecNumber evidence="3 12">2.1.1.193</ecNumber>
    </recommendedName>
</protein>
<sequence length="243" mass="26184">MSGARRFFVENINYPTQPEVELAGEEFVHAKTVLRIEEGAEIILLDNSGAEYPAIVTSVGKRALSAHITGSAVGEREPRMPVYLLVGALKGDKTELVVQKAVELGASRIGVFSSRYCSAYINENKLERLNRVSREAAKQCLRSVAPEVVYFDGLEKALASAADCKNKLFACEFTGHSDGDISGLSGSTAVVIGSEGGFAQEEFDMARNDFGFSALSLGRRILRAETAAIAALSVIMFLLGELR</sequence>
<reference evidence="15" key="1">
    <citation type="submission" date="2020-10" db="EMBL/GenBank/DDBJ databases">
        <authorList>
            <person name="Gilroy R."/>
        </authorList>
    </citation>
    <scope>NUCLEOTIDE SEQUENCE</scope>
    <source>
        <strain evidence="15">ChiW16-3235</strain>
    </source>
</reference>
<dbReference type="InterPro" id="IPR029028">
    <property type="entry name" value="Alpha/beta_knot_MTases"/>
</dbReference>
<proteinExistence type="inferred from homology"/>
<dbReference type="Gene3D" id="3.40.1280.10">
    <property type="match status" value="1"/>
</dbReference>
<evidence type="ECO:0000259" key="14">
    <source>
        <dbReference type="Pfam" id="PF20260"/>
    </source>
</evidence>
<dbReference type="NCBIfam" id="TIGR00046">
    <property type="entry name" value="RsmE family RNA methyltransferase"/>
    <property type="match status" value="1"/>
</dbReference>
<accession>A0A9D1E6M2</accession>
<gene>
    <name evidence="15" type="ORF">IAB94_05190</name>
</gene>
<dbReference type="SUPFAM" id="SSF75217">
    <property type="entry name" value="alpha/beta knot"/>
    <property type="match status" value="1"/>
</dbReference>
<dbReference type="EC" id="2.1.1.193" evidence="3 12"/>
<evidence type="ECO:0000256" key="9">
    <source>
        <dbReference type="ARBA" id="ARBA00022691"/>
    </source>
</evidence>
<dbReference type="InterPro" id="IPR029026">
    <property type="entry name" value="tRNA_m1G_MTases_N"/>
</dbReference>
<evidence type="ECO:0000256" key="6">
    <source>
        <dbReference type="ARBA" id="ARBA00022552"/>
    </source>
</evidence>
<dbReference type="InterPro" id="IPR006700">
    <property type="entry name" value="RsmE"/>
</dbReference>
<dbReference type="Proteomes" id="UP000823913">
    <property type="component" value="Unassembled WGS sequence"/>
</dbReference>
<reference evidence="15" key="2">
    <citation type="journal article" date="2021" name="PeerJ">
        <title>Extensive microbial diversity within the chicken gut microbiome revealed by metagenomics and culture.</title>
        <authorList>
            <person name="Gilroy R."/>
            <person name="Ravi A."/>
            <person name="Getino M."/>
            <person name="Pursley I."/>
            <person name="Horton D.L."/>
            <person name="Alikhan N.F."/>
            <person name="Baker D."/>
            <person name="Gharbi K."/>
            <person name="Hall N."/>
            <person name="Watson M."/>
            <person name="Adriaenssens E.M."/>
            <person name="Foster-Nyarko E."/>
            <person name="Jarju S."/>
            <person name="Secka A."/>
            <person name="Antonio M."/>
            <person name="Oren A."/>
            <person name="Chaudhuri R.R."/>
            <person name="La Ragione R."/>
            <person name="Hildebrand F."/>
            <person name="Pallen M.J."/>
        </authorList>
    </citation>
    <scope>NUCLEOTIDE SEQUENCE</scope>
    <source>
        <strain evidence="15">ChiW16-3235</strain>
    </source>
</reference>
<dbReference type="GO" id="GO:0005737">
    <property type="term" value="C:cytoplasm"/>
    <property type="evidence" value="ECO:0007669"/>
    <property type="project" value="UniProtKB-SubCell"/>
</dbReference>
<dbReference type="PIRSF" id="PIRSF015601">
    <property type="entry name" value="MTase_slr0722"/>
    <property type="match status" value="1"/>
</dbReference>
<evidence type="ECO:0000259" key="13">
    <source>
        <dbReference type="Pfam" id="PF04452"/>
    </source>
</evidence>
<evidence type="ECO:0000256" key="4">
    <source>
        <dbReference type="ARBA" id="ARBA00013673"/>
    </source>
</evidence>
<evidence type="ECO:0000256" key="8">
    <source>
        <dbReference type="ARBA" id="ARBA00022679"/>
    </source>
</evidence>
<evidence type="ECO:0000256" key="12">
    <source>
        <dbReference type="PIRNR" id="PIRNR015601"/>
    </source>
</evidence>
<evidence type="ECO:0000256" key="11">
    <source>
        <dbReference type="ARBA" id="ARBA00047944"/>
    </source>
</evidence>
<dbReference type="Pfam" id="PF04452">
    <property type="entry name" value="Methyltrans_RNA"/>
    <property type="match status" value="1"/>
</dbReference>
<dbReference type="AlphaFoldDB" id="A0A9D1E6M2"/>
<comment type="similarity">
    <text evidence="2 12">Belongs to the RNA methyltransferase RsmE family.</text>
</comment>
<feature type="domain" description="Ribosomal RNA small subunit methyltransferase E PUA-like" evidence="14">
    <location>
        <begin position="22"/>
        <end position="68"/>
    </location>
</feature>
<keyword evidence="6 12" id="KW-0698">rRNA processing</keyword>
<name>A0A9D1E6M2_9FIRM</name>